<gene>
    <name evidence="2" type="ORF">PGLA1383_LOCUS15629</name>
</gene>
<proteinExistence type="predicted"/>
<dbReference type="OrthoDB" id="485075at2759"/>
<reference evidence="2" key="1">
    <citation type="submission" date="2021-02" db="EMBL/GenBank/DDBJ databases">
        <authorList>
            <person name="Dougan E. K."/>
            <person name="Rhodes N."/>
            <person name="Thang M."/>
            <person name="Chan C."/>
        </authorList>
    </citation>
    <scope>NUCLEOTIDE SEQUENCE</scope>
</reference>
<keyword evidence="1" id="KW-0175">Coiled coil</keyword>
<sequence length="110" mass="12848">MIVPFGRGCHGLTFQITVSARAFAAATFCPMLEQDILEMRKLIEERRNAFKDGRKRFVRGGNFSAGDEQWATRRFGQERSEMKTEEKKIKQLEERLDFLLQRHRRHCGSG</sequence>
<protein>
    <submittedName>
        <fullName evidence="2">Uncharacterized protein</fullName>
    </submittedName>
</protein>
<keyword evidence="3" id="KW-1185">Reference proteome</keyword>
<accession>A0A813EDH0</accession>
<dbReference type="Proteomes" id="UP000654075">
    <property type="component" value="Unassembled WGS sequence"/>
</dbReference>
<evidence type="ECO:0000313" key="2">
    <source>
        <dbReference type="EMBL" id="CAE8597178.1"/>
    </source>
</evidence>
<name>A0A813EDH0_POLGL</name>
<dbReference type="EMBL" id="CAJNNV010009270">
    <property type="protein sequence ID" value="CAE8597178.1"/>
    <property type="molecule type" value="Genomic_DNA"/>
</dbReference>
<feature type="coiled-coil region" evidence="1">
    <location>
        <begin position="75"/>
        <end position="102"/>
    </location>
</feature>
<organism evidence="2 3">
    <name type="scientific">Polarella glacialis</name>
    <name type="common">Dinoflagellate</name>
    <dbReference type="NCBI Taxonomy" id="89957"/>
    <lineage>
        <taxon>Eukaryota</taxon>
        <taxon>Sar</taxon>
        <taxon>Alveolata</taxon>
        <taxon>Dinophyceae</taxon>
        <taxon>Suessiales</taxon>
        <taxon>Suessiaceae</taxon>
        <taxon>Polarella</taxon>
    </lineage>
</organism>
<comment type="caution">
    <text evidence="2">The sequence shown here is derived from an EMBL/GenBank/DDBJ whole genome shotgun (WGS) entry which is preliminary data.</text>
</comment>
<evidence type="ECO:0000313" key="3">
    <source>
        <dbReference type="Proteomes" id="UP000654075"/>
    </source>
</evidence>
<evidence type="ECO:0000256" key="1">
    <source>
        <dbReference type="SAM" id="Coils"/>
    </source>
</evidence>
<dbReference type="AlphaFoldDB" id="A0A813EDH0"/>